<evidence type="ECO:0000313" key="3">
    <source>
        <dbReference type="Proteomes" id="UP000800094"/>
    </source>
</evidence>
<dbReference type="Proteomes" id="UP000800094">
    <property type="component" value="Unassembled WGS sequence"/>
</dbReference>
<proteinExistence type="predicted"/>
<protein>
    <submittedName>
        <fullName evidence="2">2, 3 cyclic phosphodiesterase</fullName>
    </submittedName>
</protein>
<sequence length="192" mass="21312">MPGSSLWLLLPASHPLSAVLPPLIQQTAARFNSPHTFIPHVTLTSEIDPSVYSSDPQAWLSSLKFPSREDVRVKLGKLESQDVFFKKLHSRVEKEGVKEAGRVARSAVDGFGEEAKAREWVEGEWMPHLSLLYHDCPKVDEKGLAEIEKFVRNAGVNLEGEGELGGWVGGRVVLVPTDKPIKEWAPIAEREL</sequence>
<feature type="chain" id="PRO_5025370630" evidence="1">
    <location>
        <begin position="19"/>
        <end position="192"/>
    </location>
</feature>
<dbReference type="PANTHER" id="PTHR28141">
    <property type="entry name" value="2',3'-CYCLIC-NUCLEOTIDE 3'-PHOSPHODIESTERASE"/>
    <property type="match status" value="1"/>
</dbReference>
<evidence type="ECO:0000256" key="1">
    <source>
        <dbReference type="SAM" id="SignalP"/>
    </source>
</evidence>
<dbReference type="GeneID" id="54580800"/>
<reference evidence="2" key="1">
    <citation type="journal article" date="2020" name="Stud. Mycol.">
        <title>101 Dothideomycetes genomes: a test case for predicting lifestyles and emergence of pathogens.</title>
        <authorList>
            <person name="Haridas S."/>
            <person name="Albert R."/>
            <person name="Binder M."/>
            <person name="Bloem J."/>
            <person name="Labutti K."/>
            <person name="Salamov A."/>
            <person name="Andreopoulos B."/>
            <person name="Baker S."/>
            <person name="Barry K."/>
            <person name="Bills G."/>
            <person name="Bluhm B."/>
            <person name="Cannon C."/>
            <person name="Castanera R."/>
            <person name="Culley D."/>
            <person name="Daum C."/>
            <person name="Ezra D."/>
            <person name="Gonzalez J."/>
            <person name="Henrissat B."/>
            <person name="Kuo A."/>
            <person name="Liang C."/>
            <person name="Lipzen A."/>
            <person name="Lutzoni F."/>
            <person name="Magnuson J."/>
            <person name="Mondo S."/>
            <person name="Nolan M."/>
            <person name="Ohm R."/>
            <person name="Pangilinan J."/>
            <person name="Park H.-J."/>
            <person name="Ramirez L."/>
            <person name="Alfaro M."/>
            <person name="Sun H."/>
            <person name="Tritt A."/>
            <person name="Yoshinaga Y."/>
            <person name="Zwiers L.-H."/>
            <person name="Turgeon B."/>
            <person name="Goodwin S."/>
            <person name="Spatafora J."/>
            <person name="Crous P."/>
            <person name="Grigoriev I."/>
        </authorList>
    </citation>
    <scope>NUCLEOTIDE SEQUENCE</scope>
    <source>
        <strain evidence="2">CBS 122368</strain>
    </source>
</reference>
<dbReference type="EMBL" id="ML987189">
    <property type="protein sequence ID" value="KAF2255837.1"/>
    <property type="molecule type" value="Genomic_DNA"/>
</dbReference>
<dbReference type="Gene3D" id="3.90.1140.10">
    <property type="entry name" value="Cyclic phosphodiesterase"/>
    <property type="match status" value="1"/>
</dbReference>
<dbReference type="PANTHER" id="PTHR28141:SF1">
    <property type="entry name" value="2',3'-CYCLIC-NUCLEOTIDE 3'-PHOSPHODIESTERASE"/>
    <property type="match status" value="1"/>
</dbReference>
<dbReference type="InterPro" id="IPR012386">
    <property type="entry name" value="Cyclic-nucl_3Pdiesterase"/>
</dbReference>
<dbReference type="GO" id="GO:0004113">
    <property type="term" value="F:2',3'-cyclic-nucleotide 3'-phosphodiesterase activity"/>
    <property type="evidence" value="ECO:0007669"/>
    <property type="project" value="TreeGrafter"/>
</dbReference>
<feature type="signal peptide" evidence="1">
    <location>
        <begin position="1"/>
        <end position="18"/>
    </location>
</feature>
<gene>
    <name evidence="2" type="ORF">BU26DRAFT_512789</name>
</gene>
<dbReference type="AlphaFoldDB" id="A0A6A6J0K3"/>
<dbReference type="SUPFAM" id="SSF55144">
    <property type="entry name" value="LigT-like"/>
    <property type="match status" value="1"/>
</dbReference>
<dbReference type="RefSeq" id="XP_033690841.1">
    <property type="nucleotide sequence ID" value="XM_033827470.1"/>
</dbReference>
<dbReference type="GO" id="GO:0009187">
    <property type="term" value="P:cyclic nucleotide metabolic process"/>
    <property type="evidence" value="ECO:0007669"/>
    <property type="project" value="TreeGrafter"/>
</dbReference>
<keyword evidence="1" id="KW-0732">Signal</keyword>
<dbReference type="Pfam" id="PF07823">
    <property type="entry name" value="CPDase"/>
    <property type="match status" value="1"/>
</dbReference>
<dbReference type="InterPro" id="IPR009097">
    <property type="entry name" value="Cyclic_Pdiesterase"/>
</dbReference>
<organism evidence="2 3">
    <name type="scientific">Trematosphaeria pertusa</name>
    <dbReference type="NCBI Taxonomy" id="390896"/>
    <lineage>
        <taxon>Eukaryota</taxon>
        <taxon>Fungi</taxon>
        <taxon>Dikarya</taxon>
        <taxon>Ascomycota</taxon>
        <taxon>Pezizomycotina</taxon>
        <taxon>Dothideomycetes</taxon>
        <taxon>Pleosporomycetidae</taxon>
        <taxon>Pleosporales</taxon>
        <taxon>Massarineae</taxon>
        <taxon>Trematosphaeriaceae</taxon>
        <taxon>Trematosphaeria</taxon>
    </lineage>
</organism>
<name>A0A6A6J0K3_9PLEO</name>
<accession>A0A6A6J0K3</accession>
<keyword evidence="3" id="KW-1185">Reference proteome</keyword>
<evidence type="ECO:0000313" key="2">
    <source>
        <dbReference type="EMBL" id="KAF2255837.1"/>
    </source>
</evidence>
<dbReference type="OrthoDB" id="514292at2759"/>